<dbReference type="Pfam" id="PF14751">
    <property type="entry name" value="DUF4474"/>
    <property type="match status" value="1"/>
</dbReference>
<evidence type="ECO:0000313" key="4">
    <source>
        <dbReference type="Proteomes" id="UP000199158"/>
    </source>
</evidence>
<keyword evidence="4" id="KW-1185">Reference proteome</keyword>
<dbReference type="RefSeq" id="WP_092756076.1">
    <property type="nucleotide sequence ID" value="NZ_FOCG01000003.1"/>
</dbReference>
<reference evidence="3 4" key="1">
    <citation type="submission" date="2016-10" db="EMBL/GenBank/DDBJ databases">
        <authorList>
            <person name="de Groot N.N."/>
        </authorList>
    </citation>
    <scope>NUCLEOTIDE SEQUENCE [LARGE SCALE GENOMIC DNA]</scope>
    <source>
        <strain evidence="3 4">CGMCC 1.5070</strain>
    </source>
</reference>
<accession>A0A1H8DNE9</accession>
<name>A0A1H8DNE9_9FIRM</name>
<gene>
    <name evidence="3" type="ORF">SAMN05216180_2713</name>
</gene>
<dbReference type="EMBL" id="FOCG01000003">
    <property type="protein sequence ID" value="SEN08871.1"/>
    <property type="molecule type" value="Genomic_DNA"/>
</dbReference>
<evidence type="ECO:0000313" key="3">
    <source>
        <dbReference type="EMBL" id="SEN08871.1"/>
    </source>
</evidence>
<evidence type="ECO:0000259" key="2">
    <source>
        <dbReference type="Pfam" id="PF14751"/>
    </source>
</evidence>
<dbReference type="STRING" id="474960.SAMN05216180_2713"/>
<dbReference type="AlphaFoldDB" id="A0A1H8DNE9"/>
<evidence type="ECO:0000256" key="1">
    <source>
        <dbReference type="SAM" id="Phobius"/>
    </source>
</evidence>
<organism evidence="3 4">
    <name type="scientific">Hydrogenoanaerobacterium saccharovorans</name>
    <dbReference type="NCBI Taxonomy" id="474960"/>
    <lineage>
        <taxon>Bacteria</taxon>
        <taxon>Bacillati</taxon>
        <taxon>Bacillota</taxon>
        <taxon>Clostridia</taxon>
        <taxon>Eubacteriales</taxon>
        <taxon>Oscillospiraceae</taxon>
        <taxon>Hydrogenoanaerobacterium</taxon>
    </lineage>
</organism>
<dbReference type="OrthoDB" id="1863351at2"/>
<dbReference type="InterPro" id="IPR029322">
    <property type="entry name" value="DUF4474"/>
</dbReference>
<keyword evidence="1" id="KW-0472">Membrane</keyword>
<feature type="domain" description="DUF4474" evidence="2">
    <location>
        <begin position="60"/>
        <end position="300"/>
    </location>
</feature>
<keyword evidence="1" id="KW-0812">Transmembrane</keyword>
<proteinExistence type="predicted"/>
<dbReference type="Proteomes" id="UP000199158">
    <property type="component" value="Unassembled WGS sequence"/>
</dbReference>
<feature type="transmembrane region" description="Helical" evidence="1">
    <location>
        <begin position="20"/>
        <end position="43"/>
    </location>
</feature>
<protein>
    <recommendedName>
        <fullName evidence="2">DUF4474 domain-containing protein</fullName>
    </recommendedName>
</protein>
<sequence length="324" mass="37527">MLSNNYGIMVLATVKQPTTLIALMYILLPILLLSAVVATIFIVKRKHLNQDEGIDQDAIENIVERTGYAYDAKQDIFYSTKDAWQRKYGFCRLYDEAAAPLSMIVDSEPIHFEYQNKRWLIELWKGQYGMTTGAEVGVYNTEGSDLNIPGVFNGIFYNCADDNDQLFISYSLRKYGTVLFSREDKHWWLTGFMLGVFTEPSELMMDVRITFKDSEMCNAFKNALKQKGYLEHEYNITNNVVSILFNRPHSPQPLTRTEPTDWITQRKNQMLCEEYQKLTGGYATTPEKIASLKKKAPHLYNLILHMGRQKLNYKGYKAIERRLL</sequence>
<keyword evidence="1" id="KW-1133">Transmembrane helix</keyword>